<sequence length="227" mass="25022">MALTQAFVIGNILTAFRDVVTMPLIAFILLAIFFLGLIYQLFSERVSIIGMLSILSIIVYYAGHLLIGEYNGIVLALFIIGTLFIVVGLFMTGSFLALIGSIIIIVSMVLVSGSALLFSFYILVIIFLAIIEWVIFVKKKKSKLPFLNRLILRDATDAESGYTSFDDRSYLLGETAKTVTPLRPSGTIRYGDERIDAVAEGGYITGDVEVKVIHVEGTRVVVRPLEE</sequence>
<feature type="domain" description="NfeD-like C-terminal" evidence="6">
    <location>
        <begin position="171"/>
        <end position="224"/>
    </location>
</feature>
<evidence type="ECO:0000313" key="9">
    <source>
        <dbReference type="EMBL" id="MDB0578928.1"/>
    </source>
</evidence>
<evidence type="ECO:0000256" key="5">
    <source>
        <dbReference type="SAM" id="Phobius"/>
    </source>
</evidence>
<comment type="caution">
    <text evidence="8">The sequence shown here is derived from an EMBL/GenBank/DDBJ whole genome shotgun (WGS) entry which is preliminary data.</text>
</comment>
<dbReference type="Pfam" id="PF01957">
    <property type="entry name" value="NfeD"/>
    <property type="match status" value="1"/>
</dbReference>
<accession>A0A0C2HJC0</accession>
<evidence type="ECO:0000259" key="7">
    <source>
        <dbReference type="Pfam" id="PF24961"/>
    </source>
</evidence>
<dbReference type="Proteomes" id="UP000031546">
    <property type="component" value="Unassembled WGS sequence"/>
</dbReference>
<dbReference type="GO" id="GO:0006508">
    <property type="term" value="P:proteolysis"/>
    <property type="evidence" value="ECO:0007669"/>
    <property type="project" value="UniProtKB-KW"/>
</dbReference>
<evidence type="ECO:0000256" key="4">
    <source>
        <dbReference type="ARBA" id="ARBA00023136"/>
    </source>
</evidence>
<dbReference type="GeneID" id="77843932"/>
<evidence type="ECO:0000313" key="8">
    <source>
        <dbReference type="EMBL" id="KIH71799.1"/>
    </source>
</evidence>
<keyword evidence="8" id="KW-0645">Protease</keyword>
<dbReference type="InterPro" id="IPR012340">
    <property type="entry name" value="NA-bd_OB-fold"/>
</dbReference>
<dbReference type="Gene3D" id="2.40.50.140">
    <property type="entry name" value="Nucleic acid-binding proteins"/>
    <property type="match status" value="1"/>
</dbReference>
<reference evidence="8 10" key="1">
    <citation type="submission" date="2015-01" db="EMBL/GenBank/DDBJ databases">
        <title>Genome sequences of high lactate-tolerant strain Salinicoccus roseus W12 with industrial interest.</title>
        <authorList>
            <person name="Wang H."/>
            <person name="Yu B."/>
        </authorList>
    </citation>
    <scope>NUCLEOTIDE SEQUENCE [LARGE SCALE GENOMIC DNA]</scope>
    <source>
        <strain evidence="8 10">W12</strain>
    </source>
</reference>
<dbReference type="OrthoDB" id="9806253at2"/>
<evidence type="ECO:0000313" key="10">
    <source>
        <dbReference type="Proteomes" id="UP000031546"/>
    </source>
</evidence>
<dbReference type="Pfam" id="PF24961">
    <property type="entry name" value="NfeD_membrane"/>
    <property type="match status" value="1"/>
</dbReference>
<dbReference type="InterPro" id="IPR056739">
    <property type="entry name" value="NfeD_membrane"/>
</dbReference>
<keyword evidence="2 5" id="KW-0812">Transmembrane</keyword>
<keyword evidence="8" id="KW-0378">Hydrolase</keyword>
<comment type="subcellular location">
    <subcellularLocation>
        <location evidence="1">Membrane</location>
        <topology evidence="1">Multi-pass membrane protein</topology>
    </subcellularLocation>
</comment>
<feature type="domain" description="NfeD integral membrane" evidence="7">
    <location>
        <begin position="25"/>
        <end position="137"/>
    </location>
</feature>
<name>A0A0C2HJC0_9STAP</name>
<dbReference type="Proteomes" id="UP000527860">
    <property type="component" value="Unassembled WGS sequence"/>
</dbReference>
<dbReference type="GO" id="GO:0008233">
    <property type="term" value="F:peptidase activity"/>
    <property type="evidence" value="ECO:0007669"/>
    <property type="project" value="UniProtKB-KW"/>
</dbReference>
<dbReference type="PANTHER" id="PTHR33507">
    <property type="entry name" value="INNER MEMBRANE PROTEIN YBBJ"/>
    <property type="match status" value="1"/>
</dbReference>
<gene>
    <name evidence="9" type="ORF">F7P68_0000065</name>
    <name evidence="8" type="ORF">SN16_00065</name>
</gene>
<dbReference type="PANTHER" id="PTHR33507:SF3">
    <property type="entry name" value="INNER MEMBRANE PROTEIN YBBJ"/>
    <property type="match status" value="1"/>
</dbReference>
<reference evidence="9" key="3">
    <citation type="submission" date="2022-12" db="EMBL/GenBank/DDBJ databases">
        <title>Genome analysis and biological profiling of marine Salinicoccus roseus MOSEL-ME25.</title>
        <authorList>
            <person name="Mirza F.T."/>
            <person name="Xie Y."/>
            <person name="Shinwari Z.K."/>
        </authorList>
    </citation>
    <scope>NUCLEOTIDE SEQUENCE</scope>
    <source>
        <strain evidence="9">MOSEL-ME25</strain>
    </source>
</reference>
<keyword evidence="11" id="KW-1185">Reference proteome</keyword>
<dbReference type="GO" id="GO:0005886">
    <property type="term" value="C:plasma membrane"/>
    <property type="evidence" value="ECO:0007669"/>
    <property type="project" value="TreeGrafter"/>
</dbReference>
<keyword evidence="3 5" id="KW-1133">Transmembrane helix</keyword>
<dbReference type="InterPro" id="IPR002810">
    <property type="entry name" value="NfeD-like_C"/>
</dbReference>
<dbReference type="STRING" id="45670.SN16_00065"/>
<evidence type="ECO:0000256" key="3">
    <source>
        <dbReference type="ARBA" id="ARBA00022989"/>
    </source>
</evidence>
<feature type="transmembrane region" description="Helical" evidence="5">
    <location>
        <begin position="73"/>
        <end position="90"/>
    </location>
</feature>
<dbReference type="AlphaFoldDB" id="A0A0C2HJC0"/>
<organism evidence="8 10">
    <name type="scientific">Salinicoccus roseus</name>
    <dbReference type="NCBI Taxonomy" id="45670"/>
    <lineage>
        <taxon>Bacteria</taxon>
        <taxon>Bacillati</taxon>
        <taxon>Bacillota</taxon>
        <taxon>Bacilli</taxon>
        <taxon>Bacillales</taxon>
        <taxon>Staphylococcaceae</taxon>
        <taxon>Salinicoccus</taxon>
    </lineage>
</organism>
<feature type="transmembrane region" description="Helical" evidence="5">
    <location>
        <begin position="118"/>
        <end position="137"/>
    </location>
</feature>
<reference evidence="9" key="2">
    <citation type="submission" date="2020-04" db="EMBL/GenBank/DDBJ databases">
        <authorList>
            <person name="Tanveer F."/>
            <person name="Xie Y."/>
            <person name="Shinwari Z.K."/>
        </authorList>
    </citation>
    <scope>NUCLEOTIDE SEQUENCE</scope>
    <source>
        <strain evidence="9">MOSEL-ME25</strain>
    </source>
</reference>
<dbReference type="InterPro" id="IPR052165">
    <property type="entry name" value="Membrane_assoc_protease"/>
</dbReference>
<feature type="transmembrane region" description="Helical" evidence="5">
    <location>
        <begin position="20"/>
        <end position="39"/>
    </location>
</feature>
<dbReference type="RefSeq" id="WP_040104576.1">
    <property type="nucleotide sequence ID" value="NZ_JABEVU030000001.1"/>
</dbReference>
<protein>
    <submittedName>
        <fullName evidence="9">NfeD family protein</fullName>
    </submittedName>
    <submittedName>
        <fullName evidence="8">Serine protease</fullName>
    </submittedName>
</protein>
<evidence type="ECO:0000256" key="1">
    <source>
        <dbReference type="ARBA" id="ARBA00004141"/>
    </source>
</evidence>
<dbReference type="EMBL" id="JABEVU030000001">
    <property type="protein sequence ID" value="MDB0578928.1"/>
    <property type="molecule type" value="Genomic_DNA"/>
</dbReference>
<feature type="transmembrane region" description="Helical" evidence="5">
    <location>
        <begin position="46"/>
        <end position="67"/>
    </location>
</feature>
<keyword evidence="4 5" id="KW-0472">Membrane</keyword>
<proteinExistence type="predicted"/>
<evidence type="ECO:0000256" key="2">
    <source>
        <dbReference type="ARBA" id="ARBA00022692"/>
    </source>
</evidence>
<evidence type="ECO:0000259" key="6">
    <source>
        <dbReference type="Pfam" id="PF01957"/>
    </source>
</evidence>
<evidence type="ECO:0000313" key="11">
    <source>
        <dbReference type="Proteomes" id="UP000527860"/>
    </source>
</evidence>
<dbReference type="EMBL" id="JXII01000001">
    <property type="protein sequence ID" value="KIH71799.1"/>
    <property type="molecule type" value="Genomic_DNA"/>
</dbReference>